<dbReference type="Proteomes" id="UP000190080">
    <property type="component" value="Unassembled WGS sequence"/>
</dbReference>
<keyword evidence="1" id="KW-0812">Transmembrane</keyword>
<dbReference type="InterPro" id="IPR053521">
    <property type="entry name" value="McjB-like"/>
</dbReference>
<evidence type="ECO:0000259" key="2">
    <source>
        <dbReference type="Pfam" id="PF13471"/>
    </source>
</evidence>
<evidence type="ECO:0000256" key="1">
    <source>
        <dbReference type="SAM" id="Phobius"/>
    </source>
</evidence>
<keyword evidence="4" id="KW-1185">Reference proteome</keyword>
<gene>
    <name evidence="3" type="ORF">CLORY_15940</name>
</gene>
<dbReference type="RefSeq" id="WP_139375997.1">
    <property type="nucleotide sequence ID" value="NZ_MZGV01000013.1"/>
</dbReference>
<dbReference type="EMBL" id="MZGV01000013">
    <property type="protein sequence ID" value="OPJ62714.1"/>
    <property type="molecule type" value="Genomic_DNA"/>
</dbReference>
<dbReference type="InterPro" id="IPR032708">
    <property type="entry name" value="McjB_C"/>
</dbReference>
<comment type="caution">
    <text evidence="3">The sequence shown here is derived from an EMBL/GenBank/DDBJ whole genome shotgun (WGS) entry which is preliminary data.</text>
</comment>
<organism evidence="3 4">
    <name type="scientific">Clostridium oryzae</name>
    <dbReference type="NCBI Taxonomy" id="1450648"/>
    <lineage>
        <taxon>Bacteria</taxon>
        <taxon>Bacillati</taxon>
        <taxon>Bacillota</taxon>
        <taxon>Clostridia</taxon>
        <taxon>Eubacteriales</taxon>
        <taxon>Clostridiaceae</taxon>
        <taxon>Clostridium</taxon>
    </lineage>
</organism>
<dbReference type="NCBIfam" id="NF033537">
    <property type="entry name" value="lasso_biosyn_B2"/>
    <property type="match status" value="1"/>
</dbReference>
<keyword evidence="1" id="KW-1133">Transmembrane helix</keyword>
<accession>A0A1V4ISE2</accession>
<name>A0A1V4ISE2_9CLOT</name>
<protein>
    <recommendedName>
        <fullName evidence="2">Microcin J25-processing protein McjB C-terminal domain-containing protein</fullName>
    </recommendedName>
</protein>
<dbReference type="AlphaFoldDB" id="A0A1V4ISE2"/>
<proteinExistence type="predicted"/>
<dbReference type="OrthoDB" id="9812122at2"/>
<keyword evidence="1" id="KW-0472">Membrane</keyword>
<feature type="transmembrane region" description="Helical" evidence="1">
    <location>
        <begin position="21"/>
        <end position="41"/>
    </location>
</feature>
<sequence>MNLLKLPRKIRKIIKLSSKERNALLEAFCISGLVRFAILFIKFKKLAMFLGKYKQETSTEISEVHKEVIYRVGWAVSEMSYRTPWQSKCLVKALTAQLMLARRKISSTLYLGLAKSEDNKLLAHAWLRSGKVIITGARERGGFKEVAKFANYAGEDK</sequence>
<feature type="domain" description="Microcin J25-processing protein McjB C-terminal" evidence="2">
    <location>
        <begin position="48"/>
        <end position="146"/>
    </location>
</feature>
<dbReference type="Pfam" id="PF13471">
    <property type="entry name" value="Transglut_core3"/>
    <property type="match status" value="1"/>
</dbReference>
<evidence type="ECO:0000313" key="4">
    <source>
        <dbReference type="Proteomes" id="UP000190080"/>
    </source>
</evidence>
<evidence type="ECO:0000313" key="3">
    <source>
        <dbReference type="EMBL" id="OPJ62714.1"/>
    </source>
</evidence>
<dbReference type="STRING" id="1450648.CLORY_15940"/>
<reference evidence="3 4" key="1">
    <citation type="submission" date="2017-03" db="EMBL/GenBank/DDBJ databases">
        <title>Genome sequence of Clostridium oryzae DSM 28571.</title>
        <authorList>
            <person name="Poehlein A."/>
            <person name="Daniel R."/>
        </authorList>
    </citation>
    <scope>NUCLEOTIDE SEQUENCE [LARGE SCALE GENOMIC DNA]</scope>
    <source>
        <strain evidence="3 4">DSM 28571</strain>
    </source>
</reference>